<evidence type="ECO:0000259" key="3">
    <source>
        <dbReference type="SMART" id="SM00703"/>
    </source>
</evidence>
<feature type="domain" description="Nose resistant-to-fluoxetine protein N-terminal" evidence="3">
    <location>
        <begin position="30"/>
        <end position="191"/>
    </location>
</feature>
<accession>A0A1B6DTW6</accession>
<dbReference type="InterPro" id="IPR006621">
    <property type="entry name" value="Nose-resist-to-fluoxetine_N"/>
</dbReference>
<feature type="transmembrane region" description="Helical" evidence="2">
    <location>
        <begin position="350"/>
        <end position="370"/>
    </location>
</feature>
<keyword evidence="2" id="KW-0812">Transmembrane</keyword>
<dbReference type="AlphaFoldDB" id="A0A1B6DTW6"/>
<dbReference type="PANTHER" id="PTHR11161">
    <property type="entry name" value="O-ACYLTRANSFERASE"/>
    <property type="match status" value="1"/>
</dbReference>
<feature type="transmembrane region" description="Helical" evidence="2">
    <location>
        <begin position="199"/>
        <end position="225"/>
    </location>
</feature>
<organism evidence="4">
    <name type="scientific">Clastoptera arizonana</name>
    <name type="common">Arizona spittle bug</name>
    <dbReference type="NCBI Taxonomy" id="38151"/>
    <lineage>
        <taxon>Eukaryota</taxon>
        <taxon>Metazoa</taxon>
        <taxon>Ecdysozoa</taxon>
        <taxon>Arthropoda</taxon>
        <taxon>Hexapoda</taxon>
        <taxon>Insecta</taxon>
        <taxon>Pterygota</taxon>
        <taxon>Neoptera</taxon>
        <taxon>Paraneoptera</taxon>
        <taxon>Hemiptera</taxon>
        <taxon>Auchenorrhyncha</taxon>
        <taxon>Cercopoidea</taxon>
        <taxon>Clastopteridae</taxon>
        <taxon>Clastoptera</taxon>
    </lineage>
</organism>
<feature type="transmembrane region" description="Helical" evidence="2">
    <location>
        <begin position="633"/>
        <end position="654"/>
    </location>
</feature>
<dbReference type="EMBL" id="GEDC01008190">
    <property type="protein sequence ID" value="JAS29108.1"/>
    <property type="molecule type" value="Transcribed_RNA"/>
</dbReference>
<dbReference type="GO" id="GO:0016747">
    <property type="term" value="F:acyltransferase activity, transferring groups other than amino-acyl groups"/>
    <property type="evidence" value="ECO:0007669"/>
    <property type="project" value="InterPro"/>
</dbReference>
<reference evidence="4" key="1">
    <citation type="submission" date="2015-12" db="EMBL/GenBank/DDBJ databases">
        <title>De novo transcriptome assembly of four potential Pierce s Disease insect vectors from Arizona vineyards.</title>
        <authorList>
            <person name="Tassone E.E."/>
        </authorList>
    </citation>
    <scope>NUCLEOTIDE SEQUENCE</scope>
</reference>
<proteinExistence type="predicted"/>
<feature type="transmembrane region" description="Helical" evidence="2">
    <location>
        <begin position="602"/>
        <end position="621"/>
    </location>
</feature>
<feature type="region of interest" description="Disordered" evidence="1">
    <location>
        <begin position="674"/>
        <end position="705"/>
    </location>
</feature>
<gene>
    <name evidence="4" type="ORF">g.6296</name>
</gene>
<feature type="transmembrane region" description="Helical" evidence="2">
    <location>
        <begin position="524"/>
        <end position="546"/>
    </location>
</feature>
<feature type="compositionally biased region" description="Basic and acidic residues" evidence="1">
    <location>
        <begin position="687"/>
        <end position="697"/>
    </location>
</feature>
<keyword evidence="2" id="KW-1133">Transmembrane helix</keyword>
<sequence length="705" mass="81172">MEPNGSDYWDGWFYLSLLNGIRHLNITSKDSTCNHHSYLYQKHLQNLTLWAVQMFDSSAVTASGFVVGDTYQMGHFDGCVSVSVPEMGILGKYCLASLQFQPDVHIYPHFHRDSLSVFNNPSFKASLWEKLKVTFDPKRFRRDVLHWATCVPASCSNEDIQTSLQAALSPTFRQSGLHVNLTLGRDMCYSTNEHENFNFGFFVITGILFVASLVVLTSTFFDFLLYSDVKRKPSKLGTYVKLFSLQTSFKELVAPSSSREEFRICNFLKVFGMCIVITGHRLMYMNSMQSQNTEYFYERIINYFMTILILNGGLIVDVFFVMSGFLLCLNVCKELDKKSSLNIPLIILVRWLRIIPTYAVSVAIHAYILIHFSDGPLWKFLIGRVATRCQQNWWSNLLFINNYINVDQQCMIQSWYLSCDMHFFVIGIFLIYITWRWHKTGGTLLLLTLLVSVGIPAYITYVNKYKGVVRLYHGLAEDPVQDEHFREAYVPSHMRSAPYVTGIILSFVYRHLKNHQFKFPKISLILVTPLAFIVALSSIMLAWIFYIDERPYYPLENALYAGLHRVTWALAICWFMISDATTGLGSWFSLLRHDAWIPLGRLTYCVYLIHTIPQLILFGSIRQSEYHGVFKVFWSICGDVALSYMVALLLNLVVESPTGQIQKLLFSGFLKDSTKGNKSAQNQTQVVEEKSKRELRPKWTPKNIV</sequence>
<dbReference type="PANTHER" id="PTHR11161:SF71">
    <property type="entry name" value="NOSE RESISTANT-TO-FLUOXETINE PROTEIN N-TERMINAL DOMAIN-CONTAINING PROTEIN"/>
    <property type="match status" value="1"/>
</dbReference>
<dbReference type="InterPro" id="IPR002656">
    <property type="entry name" value="Acyl_transf_3_dom"/>
</dbReference>
<protein>
    <recommendedName>
        <fullName evidence="3">Nose resistant-to-fluoxetine protein N-terminal domain-containing protein</fullName>
    </recommendedName>
</protein>
<keyword evidence="2" id="KW-0472">Membrane</keyword>
<dbReference type="Pfam" id="PF20146">
    <property type="entry name" value="NRF"/>
    <property type="match status" value="1"/>
</dbReference>
<feature type="transmembrane region" description="Helical" evidence="2">
    <location>
        <begin position="442"/>
        <end position="461"/>
    </location>
</feature>
<feature type="transmembrane region" description="Helical" evidence="2">
    <location>
        <begin position="496"/>
        <end position="512"/>
    </location>
</feature>
<feature type="compositionally biased region" description="Polar residues" evidence="1">
    <location>
        <begin position="676"/>
        <end position="686"/>
    </location>
</feature>
<name>A0A1B6DTW6_9HEMI</name>
<evidence type="ECO:0000256" key="1">
    <source>
        <dbReference type="SAM" id="MobiDB-lite"/>
    </source>
</evidence>
<dbReference type="SMART" id="SM00703">
    <property type="entry name" value="NRF"/>
    <property type="match status" value="1"/>
</dbReference>
<feature type="transmembrane region" description="Helical" evidence="2">
    <location>
        <begin position="415"/>
        <end position="435"/>
    </location>
</feature>
<feature type="transmembrane region" description="Helical" evidence="2">
    <location>
        <begin position="303"/>
        <end position="329"/>
    </location>
</feature>
<dbReference type="Pfam" id="PF01757">
    <property type="entry name" value="Acyl_transf_3"/>
    <property type="match status" value="1"/>
</dbReference>
<evidence type="ECO:0000256" key="2">
    <source>
        <dbReference type="SAM" id="Phobius"/>
    </source>
</evidence>
<evidence type="ECO:0000313" key="4">
    <source>
        <dbReference type="EMBL" id="JAS29108.1"/>
    </source>
</evidence>
<dbReference type="InterPro" id="IPR052728">
    <property type="entry name" value="O2_lipid_transport_reg"/>
</dbReference>
<feature type="transmembrane region" description="Helical" evidence="2">
    <location>
        <begin position="566"/>
        <end position="590"/>
    </location>
</feature>